<sequence>MGIYSDDLETGFQNPYYTPEPKSTAMLEYFQDFISEMAGTFTMLWFGLGVNAQVFLSKNSAGDFLSINIAWGCGVFFGYLVGCRSGGHLNPAVTITNAVLRGFPVKKLPFYILGQLLGAMVASLVVYANYLVPITTYDSSTGDHAASLGNSSTGIFTTYPQSFMSLEGRFFSEFVTSAMLMLGIYALDYTCKKGISKVPMPIGLAMLVMVLGMSSGWETSYALNPARDFGPRLVSYLLGYGTEVFSASQWYFWVPLVAPCCGCLVGGAVHDLVSGNDESPLRQLLDWISGDSIIKRKRRELILLHSAASSTKSVDTLVA</sequence>
<feature type="transmembrane region" description="Helical" evidence="8">
    <location>
        <begin position="199"/>
        <end position="217"/>
    </location>
</feature>
<comment type="caution">
    <text evidence="9">The sequence shown here is derived from an EMBL/GenBank/DDBJ whole genome shotgun (WGS) entry which is preliminary data.</text>
</comment>
<dbReference type="AlphaFoldDB" id="A0A2C5WG46"/>
<evidence type="ECO:0000256" key="7">
    <source>
        <dbReference type="RuleBase" id="RU000477"/>
    </source>
</evidence>
<dbReference type="SUPFAM" id="SSF81338">
    <property type="entry name" value="Aquaporin-like"/>
    <property type="match status" value="1"/>
</dbReference>
<dbReference type="OrthoDB" id="3222at2759"/>
<proteinExistence type="inferred from homology"/>
<keyword evidence="5 8" id="KW-1133">Transmembrane helix</keyword>
<dbReference type="InterPro" id="IPR050363">
    <property type="entry name" value="MIP/Aquaporin"/>
</dbReference>
<dbReference type="InterPro" id="IPR022357">
    <property type="entry name" value="MIP_CS"/>
</dbReference>
<dbReference type="PANTHER" id="PTHR43829:SF9">
    <property type="entry name" value="AQUAPORIN-9"/>
    <property type="match status" value="1"/>
</dbReference>
<dbReference type="EMBL" id="APWK03000202">
    <property type="protein sequence ID" value="PHH49448.1"/>
    <property type="molecule type" value="Genomic_DNA"/>
</dbReference>
<dbReference type="InterPro" id="IPR023271">
    <property type="entry name" value="Aquaporin-like"/>
</dbReference>
<name>A0A2C5WG46_9PEZI</name>
<comment type="subcellular location">
    <subcellularLocation>
        <location evidence="1">Membrane</location>
        <topology evidence="1">Multi-pass membrane protein</topology>
    </subcellularLocation>
</comment>
<keyword evidence="6 8" id="KW-0472">Membrane</keyword>
<feature type="transmembrane region" description="Helical" evidence="8">
    <location>
        <begin position="110"/>
        <end position="130"/>
    </location>
</feature>
<keyword evidence="3 7" id="KW-0813">Transport</keyword>
<dbReference type="Proteomes" id="UP000222788">
    <property type="component" value="Unassembled WGS sequence"/>
</dbReference>
<dbReference type="STRING" id="1035309.A0A2C5WG46"/>
<dbReference type="PANTHER" id="PTHR43829">
    <property type="entry name" value="AQUAPORIN OR AQUAGLYCEROPORIN RELATED"/>
    <property type="match status" value="1"/>
</dbReference>
<evidence type="ECO:0000313" key="10">
    <source>
        <dbReference type="Proteomes" id="UP000222788"/>
    </source>
</evidence>
<evidence type="ECO:0000256" key="3">
    <source>
        <dbReference type="ARBA" id="ARBA00022448"/>
    </source>
</evidence>
<reference evidence="9 10" key="1">
    <citation type="journal article" date="2013" name="Fungal Biol.">
        <title>Analysis of microsatellite markers in the genome of the plant pathogen Ceratocystis fimbriata.</title>
        <authorList>
            <person name="Simpson M.C."/>
            <person name="Wilken P.M."/>
            <person name="Coetzee M.P."/>
            <person name="Wingfield M.J."/>
            <person name="Wingfield B.D."/>
        </authorList>
    </citation>
    <scope>NUCLEOTIDE SEQUENCE [LARGE SCALE GENOMIC DNA]</scope>
    <source>
        <strain evidence="9 10">CBS 114723</strain>
    </source>
</reference>
<dbReference type="GO" id="GO:0015250">
    <property type="term" value="F:water channel activity"/>
    <property type="evidence" value="ECO:0007669"/>
    <property type="project" value="TreeGrafter"/>
</dbReference>
<feature type="transmembrane region" description="Helical" evidence="8">
    <location>
        <begin position="170"/>
        <end position="187"/>
    </location>
</feature>
<reference evidence="9 10" key="2">
    <citation type="journal article" date="2013" name="IMA Fungus">
        <title>IMA Genome-F 1: Ceratocystis fimbriata: Draft nuclear genome sequence for the plant pathogen, Ceratocystis fimbriata.</title>
        <authorList>
            <person name="Wilken P.M."/>
            <person name="Steenkamp E.T."/>
            <person name="Wingfield M.J."/>
            <person name="de Beer Z.W."/>
            <person name="Wingfield B.D."/>
        </authorList>
    </citation>
    <scope>NUCLEOTIDE SEQUENCE [LARGE SCALE GENOMIC DNA]</scope>
    <source>
        <strain evidence="9 10">CBS 114723</strain>
    </source>
</reference>
<evidence type="ECO:0000256" key="2">
    <source>
        <dbReference type="ARBA" id="ARBA00006175"/>
    </source>
</evidence>
<evidence type="ECO:0000256" key="5">
    <source>
        <dbReference type="ARBA" id="ARBA00022989"/>
    </source>
</evidence>
<dbReference type="GO" id="GO:0005886">
    <property type="term" value="C:plasma membrane"/>
    <property type="evidence" value="ECO:0007669"/>
    <property type="project" value="TreeGrafter"/>
</dbReference>
<evidence type="ECO:0000256" key="8">
    <source>
        <dbReference type="SAM" id="Phobius"/>
    </source>
</evidence>
<organism evidence="9 10">
    <name type="scientific">Ceratocystis fimbriata CBS 114723</name>
    <dbReference type="NCBI Taxonomy" id="1035309"/>
    <lineage>
        <taxon>Eukaryota</taxon>
        <taxon>Fungi</taxon>
        <taxon>Dikarya</taxon>
        <taxon>Ascomycota</taxon>
        <taxon>Pezizomycotina</taxon>
        <taxon>Sordariomycetes</taxon>
        <taxon>Hypocreomycetidae</taxon>
        <taxon>Microascales</taxon>
        <taxon>Ceratocystidaceae</taxon>
        <taxon>Ceratocystis</taxon>
    </lineage>
</organism>
<keyword evidence="4 7" id="KW-0812">Transmembrane</keyword>
<dbReference type="GO" id="GO:0015254">
    <property type="term" value="F:glycerol channel activity"/>
    <property type="evidence" value="ECO:0007669"/>
    <property type="project" value="TreeGrafter"/>
</dbReference>
<keyword evidence="10" id="KW-1185">Reference proteome</keyword>
<evidence type="ECO:0000256" key="6">
    <source>
        <dbReference type="ARBA" id="ARBA00023136"/>
    </source>
</evidence>
<protein>
    <submittedName>
        <fullName evidence="9">Aquaporin-3</fullName>
    </submittedName>
</protein>
<dbReference type="PROSITE" id="PS00221">
    <property type="entry name" value="MIP"/>
    <property type="match status" value="1"/>
</dbReference>
<evidence type="ECO:0000256" key="4">
    <source>
        <dbReference type="ARBA" id="ARBA00022692"/>
    </source>
</evidence>
<dbReference type="CDD" id="cd00333">
    <property type="entry name" value="MIP"/>
    <property type="match status" value="1"/>
</dbReference>
<dbReference type="Pfam" id="PF00230">
    <property type="entry name" value="MIP"/>
    <property type="match status" value="1"/>
</dbReference>
<gene>
    <name evidence="9" type="primary">Aqp3</name>
    <name evidence="9" type="ORF">CFIMG_007799RA00001</name>
</gene>
<dbReference type="PRINTS" id="PR00783">
    <property type="entry name" value="MINTRINSICP"/>
</dbReference>
<accession>A0A2C5WG46</accession>
<dbReference type="InterPro" id="IPR000425">
    <property type="entry name" value="MIP"/>
</dbReference>
<dbReference type="Gene3D" id="1.20.1080.10">
    <property type="entry name" value="Glycerol uptake facilitator protein"/>
    <property type="match status" value="1"/>
</dbReference>
<evidence type="ECO:0000313" key="9">
    <source>
        <dbReference type="EMBL" id="PHH49448.1"/>
    </source>
</evidence>
<evidence type="ECO:0000256" key="1">
    <source>
        <dbReference type="ARBA" id="ARBA00004141"/>
    </source>
</evidence>
<dbReference type="NCBIfam" id="TIGR00861">
    <property type="entry name" value="MIP"/>
    <property type="match status" value="1"/>
</dbReference>
<comment type="similarity">
    <text evidence="2 7">Belongs to the MIP/aquaporin (TC 1.A.8) family.</text>
</comment>